<comment type="caution">
    <text evidence="2">The sequence shown here is derived from an EMBL/GenBank/DDBJ whole genome shotgun (WGS) entry which is preliminary data.</text>
</comment>
<proteinExistence type="predicted"/>
<dbReference type="Pfam" id="PF25673">
    <property type="entry name" value="Terminase_7"/>
    <property type="match status" value="1"/>
</dbReference>
<feature type="region of interest" description="Disordered" evidence="1">
    <location>
        <begin position="1"/>
        <end position="39"/>
    </location>
</feature>
<dbReference type="Proteomes" id="UP000175971">
    <property type="component" value="Unassembled WGS sequence"/>
</dbReference>
<protein>
    <recommendedName>
        <fullName evidence="4">Terminase small subunit</fullName>
    </recommendedName>
</protein>
<dbReference type="InterPro" id="IPR057972">
    <property type="entry name" value="Terminase_7"/>
</dbReference>
<gene>
    <name evidence="2" type="ORF">AN221_23665</name>
</gene>
<dbReference type="AlphaFoldDB" id="A0A1E7LPM1"/>
<evidence type="ECO:0000313" key="3">
    <source>
        <dbReference type="Proteomes" id="UP000175971"/>
    </source>
</evidence>
<name>A0A1E7LPM1_9ACTN</name>
<reference evidence="2 3" key="1">
    <citation type="journal article" date="2016" name="Front. Microbiol.">
        <title>Comparative Genomics Analysis of Streptomyces Species Reveals Their Adaptation to the Marine Environment and Their Diversity at the Genomic Level.</title>
        <authorList>
            <person name="Tian X."/>
            <person name="Zhang Z."/>
            <person name="Yang T."/>
            <person name="Chen M."/>
            <person name="Li J."/>
            <person name="Chen F."/>
            <person name="Yang J."/>
            <person name="Li W."/>
            <person name="Zhang B."/>
            <person name="Zhang Z."/>
            <person name="Wu J."/>
            <person name="Zhang C."/>
            <person name="Long L."/>
            <person name="Xiao J."/>
        </authorList>
    </citation>
    <scope>NUCLEOTIDE SEQUENCE [LARGE SCALE GENOMIC DNA]</scope>
    <source>
        <strain evidence="2 3">SCSIO M10372</strain>
    </source>
</reference>
<organism evidence="2 3">
    <name type="scientific">Streptomyces nanshensis</name>
    <dbReference type="NCBI Taxonomy" id="518642"/>
    <lineage>
        <taxon>Bacteria</taxon>
        <taxon>Bacillati</taxon>
        <taxon>Actinomycetota</taxon>
        <taxon>Actinomycetes</taxon>
        <taxon>Kitasatosporales</taxon>
        <taxon>Streptomycetaceae</taxon>
        <taxon>Streptomyces</taxon>
    </lineage>
</organism>
<dbReference type="RefSeq" id="WP_070202577.1">
    <property type="nucleotide sequence ID" value="NZ_LJGZ01000094.1"/>
</dbReference>
<evidence type="ECO:0000256" key="1">
    <source>
        <dbReference type="SAM" id="MobiDB-lite"/>
    </source>
</evidence>
<accession>A0A1E7LPM1</accession>
<sequence>MAGMGPPPKEAKHGRTPNLGSEVEPAGLEGVPAPDLPNPKKWLTATRDWWWAWADSPQSVAFQATDWGRLVALLPLVDGYNRLMSKAADDPRKLRAGKDVLSEIRQNESLLGATHLDRLRGRMPTGGTGARPEAVAGVVDAENVVKLFGGP</sequence>
<evidence type="ECO:0000313" key="2">
    <source>
        <dbReference type="EMBL" id="OEV18145.1"/>
    </source>
</evidence>
<dbReference type="EMBL" id="LJGZ01000094">
    <property type="protein sequence ID" value="OEV18145.1"/>
    <property type="molecule type" value="Genomic_DNA"/>
</dbReference>
<dbReference type="OrthoDB" id="3233083at2"/>
<keyword evidence="3" id="KW-1185">Reference proteome</keyword>
<evidence type="ECO:0008006" key="4">
    <source>
        <dbReference type="Google" id="ProtNLM"/>
    </source>
</evidence>